<dbReference type="Gene3D" id="1.10.357.10">
    <property type="entry name" value="Tetracycline Repressor, domain 2"/>
    <property type="match status" value="1"/>
</dbReference>
<dbReference type="AlphaFoldDB" id="A0A7V7GWP3"/>
<evidence type="ECO:0000259" key="3">
    <source>
        <dbReference type="PROSITE" id="PS50977"/>
    </source>
</evidence>
<sequence length="212" mass="23498">MDERPLAAAGPGRPVDPDKLDRILDAVLDSFAEGDMHFTIEGVARRADVSKGTIYRHFDNAEALLQAVLTRLHRNMLGNLPEIEECAGGLREQLIILGTQLLDFLTSEQGVRIMRTVIAHGARQAEHGQWIYRDGPQAFVIRAANCLSAAHERGRIELKDPLLTAEQLIGMWKGSLVSGLWMNGRPLPDAAEKRYRVESAVDLLLRGLNWSG</sequence>
<dbReference type="PANTHER" id="PTHR30055">
    <property type="entry name" value="HTH-TYPE TRANSCRIPTIONAL REGULATOR RUTR"/>
    <property type="match status" value="1"/>
</dbReference>
<dbReference type="InterPro" id="IPR050109">
    <property type="entry name" value="HTH-type_TetR-like_transc_reg"/>
</dbReference>
<evidence type="ECO:0000256" key="1">
    <source>
        <dbReference type="ARBA" id="ARBA00023125"/>
    </source>
</evidence>
<reference evidence="4 5" key="1">
    <citation type="submission" date="2018-07" db="EMBL/GenBank/DDBJ databases">
        <title>Pseudomonas laoshanensis sp. nov., isolated from soil.</title>
        <authorList>
            <person name="Sun J."/>
            <person name="Yu L."/>
            <person name="Wang M."/>
            <person name="Zhang C."/>
        </authorList>
    </citation>
    <scope>NUCLEOTIDE SEQUENCE [LARGE SCALE GENOMIC DNA]</scope>
    <source>
        <strain evidence="4 5">Y22</strain>
    </source>
</reference>
<dbReference type="Proteomes" id="UP000463138">
    <property type="component" value="Unassembled WGS sequence"/>
</dbReference>
<dbReference type="PRINTS" id="PR00455">
    <property type="entry name" value="HTHTETR"/>
</dbReference>
<dbReference type="Gene3D" id="1.10.10.60">
    <property type="entry name" value="Homeodomain-like"/>
    <property type="match status" value="1"/>
</dbReference>
<dbReference type="EMBL" id="QOVF01000001">
    <property type="protein sequence ID" value="KAA0696712.1"/>
    <property type="molecule type" value="Genomic_DNA"/>
</dbReference>
<feature type="domain" description="HTH tetR-type" evidence="3">
    <location>
        <begin position="17"/>
        <end position="76"/>
    </location>
</feature>
<dbReference type="Pfam" id="PF14246">
    <property type="entry name" value="TetR_C_7"/>
    <property type="match status" value="1"/>
</dbReference>
<organism evidence="4 5">
    <name type="scientific">Halopseudomonas laoshanensis</name>
    <dbReference type="NCBI Taxonomy" id="2268758"/>
    <lineage>
        <taxon>Bacteria</taxon>
        <taxon>Pseudomonadati</taxon>
        <taxon>Pseudomonadota</taxon>
        <taxon>Gammaproteobacteria</taxon>
        <taxon>Pseudomonadales</taxon>
        <taxon>Pseudomonadaceae</taxon>
        <taxon>Halopseudomonas</taxon>
    </lineage>
</organism>
<gene>
    <name evidence="4" type="ORF">DT594_05145</name>
</gene>
<dbReference type="SUPFAM" id="SSF46689">
    <property type="entry name" value="Homeodomain-like"/>
    <property type="match status" value="1"/>
</dbReference>
<name>A0A7V7GWP3_9GAMM</name>
<protein>
    <submittedName>
        <fullName evidence="4">TetR/AcrR family transcriptional regulator</fullName>
    </submittedName>
</protein>
<evidence type="ECO:0000256" key="2">
    <source>
        <dbReference type="PROSITE-ProRule" id="PRU00335"/>
    </source>
</evidence>
<feature type="DNA-binding region" description="H-T-H motif" evidence="2">
    <location>
        <begin position="39"/>
        <end position="58"/>
    </location>
</feature>
<dbReference type="OrthoDB" id="8535430at2"/>
<dbReference type="InterPro" id="IPR009057">
    <property type="entry name" value="Homeodomain-like_sf"/>
</dbReference>
<dbReference type="RefSeq" id="WP_149331649.1">
    <property type="nucleotide sequence ID" value="NZ_QOVF01000001.1"/>
</dbReference>
<evidence type="ECO:0000313" key="5">
    <source>
        <dbReference type="Proteomes" id="UP000463138"/>
    </source>
</evidence>
<keyword evidence="1 2" id="KW-0238">DNA-binding</keyword>
<comment type="caution">
    <text evidence="4">The sequence shown here is derived from an EMBL/GenBank/DDBJ whole genome shotgun (WGS) entry which is preliminary data.</text>
</comment>
<dbReference type="InterPro" id="IPR036271">
    <property type="entry name" value="Tet_transcr_reg_TetR-rel_C_sf"/>
</dbReference>
<keyword evidence="5" id="KW-1185">Reference proteome</keyword>
<dbReference type="Pfam" id="PF00440">
    <property type="entry name" value="TetR_N"/>
    <property type="match status" value="1"/>
</dbReference>
<dbReference type="PROSITE" id="PS50977">
    <property type="entry name" value="HTH_TETR_2"/>
    <property type="match status" value="1"/>
</dbReference>
<dbReference type="InterPro" id="IPR039536">
    <property type="entry name" value="TetR_C_Proteobacteria"/>
</dbReference>
<accession>A0A7V7GWP3</accession>
<dbReference type="PANTHER" id="PTHR30055:SF146">
    <property type="entry name" value="HTH-TYPE TRANSCRIPTIONAL DUAL REGULATOR CECR"/>
    <property type="match status" value="1"/>
</dbReference>
<evidence type="ECO:0000313" key="4">
    <source>
        <dbReference type="EMBL" id="KAA0696712.1"/>
    </source>
</evidence>
<proteinExistence type="predicted"/>
<dbReference type="GO" id="GO:0003700">
    <property type="term" value="F:DNA-binding transcription factor activity"/>
    <property type="evidence" value="ECO:0007669"/>
    <property type="project" value="TreeGrafter"/>
</dbReference>
<dbReference type="InterPro" id="IPR001647">
    <property type="entry name" value="HTH_TetR"/>
</dbReference>
<dbReference type="SUPFAM" id="SSF48498">
    <property type="entry name" value="Tetracyclin repressor-like, C-terminal domain"/>
    <property type="match status" value="1"/>
</dbReference>
<dbReference type="GO" id="GO:0000976">
    <property type="term" value="F:transcription cis-regulatory region binding"/>
    <property type="evidence" value="ECO:0007669"/>
    <property type="project" value="TreeGrafter"/>
</dbReference>